<dbReference type="Gene3D" id="3.40.50.450">
    <property type="match status" value="1"/>
</dbReference>
<dbReference type="STRING" id="290512.Paes_0581"/>
<evidence type="ECO:0000313" key="1">
    <source>
        <dbReference type="EMBL" id="ACF45637.1"/>
    </source>
</evidence>
<name>B4S5Y6_PROA2</name>
<dbReference type="Pfam" id="PF12694">
    <property type="entry name" value="cpYpsA"/>
    <property type="match status" value="1"/>
</dbReference>
<evidence type="ECO:0008006" key="3">
    <source>
        <dbReference type="Google" id="ProtNLM"/>
    </source>
</evidence>
<dbReference type="AlphaFoldDB" id="B4S5Y6"/>
<protein>
    <recommendedName>
        <fullName evidence="3">Molybdenum cofactor carrier</fullName>
    </recommendedName>
</protein>
<organism evidence="1 2">
    <name type="scientific">Prosthecochloris aestuarii (strain DSM 271 / SK 413)</name>
    <dbReference type="NCBI Taxonomy" id="290512"/>
    <lineage>
        <taxon>Bacteria</taxon>
        <taxon>Pseudomonadati</taxon>
        <taxon>Chlorobiota</taxon>
        <taxon>Chlorobiia</taxon>
        <taxon>Chlorobiales</taxon>
        <taxon>Chlorobiaceae</taxon>
        <taxon>Prosthecochloris</taxon>
    </lineage>
</organism>
<keyword evidence="2" id="KW-1185">Reference proteome</keyword>
<dbReference type="SUPFAM" id="SSF102405">
    <property type="entry name" value="MCP/YpsA-like"/>
    <property type="match status" value="1"/>
</dbReference>
<dbReference type="EMBL" id="CP001108">
    <property type="protein sequence ID" value="ACF45637.1"/>
    <property type="molecule type" value="Genomic_DNA"/>
</dbReference>
<sequence>MIEKIVSGGQTGVDRAALDVAIARGVAHGGWCPLKRRAEDGRIADRYLLTETPLEEYRQRTRWNVRDADGTLIFTEGVCSGGTALTRRYALKLEKPLFVVDVRRPCPIEAVGEWIIAEGIRILNIAGPRRSSAPAIETQVVAFLTELLDSAY</sequence>
<dbReference type="Proteomes" id="UP000002725">
    <property type="component" value="Chromosome"/>
</dbReference>
<reference evidence="1" key="1">
    <citation type="submission" date="2008-06" db="EMBL/GenBank/DDBJ databases">
        <title>Complete sequence of chromosome of Prosthecochloris aestuarii DSM 271.</title>
        <authorList>
            <consortium name="US DOE Joint Genome Institute"/>
            <person name="Lucas S."/>
            <person name="Copeland A."/>
            <person name="Lapidus A."/>
            <person name="Glavina del Rio T."/>
            <person name="Dalin E."/>
            <person name="Tice H."/>
            <person name="Bruce D."/>
            <person name="Goodwin L."/>
            <person name="Pitluck S."/>
            <person name="Schmutz J."/>
            <person name="Larimer F."/>
            <person name="Land M."/>
            <person name="Hauser L."/>
            <person name="Kyrpides N."/>
            <person name="Anderson I."/>
            <person name="Liu Z."/>
            <person name="Li T."/>
            <person name="Zhao F."/>
            <person name="Overmann J."/>
            <person name="Bryant D.A."/>
            <person name="Richardson P."/>
        </authorList>
    </citation>
    <scope>NUCLEOTIDE SEQUENCE [LARGE SCALE GENOMIC DNA]</scope>
    <source>
        <strain evidence="1">DSM 271</strain>
    </source>
</reference>
<dbReference type="eggNOG" id="COG0758">
    <property type="taxonomic scope" value="Bacteria"/>
</dbReference>
<proteinExistence type="predicted"/>
<dbReference type="KEGG" id="paa:Paes_0581"/>
<dbReference type="RefSeq" id="WP_012505174.1">
    <property type="nucleotide sequence ID" value="NC_011059.1"/>
</dbReference>
<evidence type="ECO:0000313" key="2">
    <source>
        <dbReference type="Proteomes" id="UP000002725"/>
    </source>
</evidence>
<gene>
    <name evidence="1" type="ordered locus">Paes_0581</name>
</gene>
<dbReference type="HOGENOM" id="CLU_108850_0_0_10"/>
<dbReference type="InterPro" id="IPR024755">
    <property type="entry name" value="cpYpsA"/>
</dbReference>
<accession>B4S5Y6</accession>